<dbReference type="EC" id="3.4.19.12" evidence="3"/>
<dbReference type="PROSITE" id="PS51720">
    <property type="entry name" value="G_AIG1"/>
    <property type="match status" value="1"/>
</dbReference>
<dbReference type="InterPro" id="IPR006703">
    <property type="entry name" value="G_AIG1"/>
</dbReference>
<dbReference type="InterPro" id="IPR027417">
    <property type="entry name" value="P-loop_NTPase"/>
</dbReference>
<dbReference type="InterPro" id="IPR001394">
    <property type="entry name" value="Peptidase_C19_UCH"/>
</dbReference>
<dbReference type="InterPro" id="IPR038765">
    <property type="entry name" value="Papain-like_cys_pep_sf"/>
</dbReference>
<evidence type="ECO:0000256" key="1">
    <source>
        <dbReference type="ARBA" id="ARBA00008535"/>
    </source>
</evidence>
<name>A0A7J6CXY7_9TELE</name>
<organism evidence="7 8">
    <name type="scientific">Onychostoma macrolepis</name>
    <dbReference type="NCBI Taxonomy" id="369639"/>
    <lineage>
        <taxon>Eukaryota</taxon>
        <taxon>Metazoa</taxon>
        <taxon>Chordata</taxon>
        <taxon>Craniata</taxon>
        <taxon>Vertebrata</taxon>
        <taxon>Euteleostomi</taxon>
        <taxon>Actinopterygii</taxon>
        <taxon>Neopterygii</taxon>
        <taxon>Teleostei</taxon>
        <taxon>Ostariophysi</taxon>
        <taxon>Cypriniformes</taxon>
        <taxon>Cyprinidae</taxon>
        <taxon>Acrossocheilinae</taxon>
        <taxon>Onychostoma</taxon>
    </lineage>
</organism>
<dbReference type="GO" id="GO:0005829">
    <property type="term" value="C:cytosol"/>
    <property type="evidence" value="ECO:0007669"/>
    <property type="project" value="TreeGrafter"/>
</dbReference>
<dbReference type="EMBL" id="JAAMOB010000007">
    <property type="protein sequence ID" value="KAF4111415.1"/>
    <property type="molecule type" value="Genomic_DNA"/>
</dbReference>
<protein>
    <recommendedName>
        <fullName evidence="3">Ubiquitin carboxyl-terminal hydrolase</fullName>
        <ecNumber evidence="3">3.4.19.12</ecNumber>
    </recommendedName>
</protein>
<comment type="catalytic activity">
    <reaction evidence="3">
        <text>Thiol-dependent hydrolysis of ester, thioester, amide, peptide and isopeptide bonds formed by the C-terminal Gly of ubiquitin (a 76-residue protein attached to proteins as an intracellular targeting signal).</text>
        <dbReference type="EC" id="3.4.19.12"/>
    </reaction>
</comment>
<dbReference type="InterPro" id="IPR028889">
    <property type="entry name" value="USP"/>
</dbReference>
<accession>A0A7J6CXY7</accession>
<keyword evidence="8" id="KW-1185">Reference proteome</keyword>
<dbReference type="InterPro" id="IPR050164">
    <property type="entry name" value="Peptidase_C19"/>
</dbReference>
<evidence type="ECO:0000313" key="7">
    <source>
        <dbReference type="EMBL" id="KAF4111415.1"/>
    </source>
</evidence>
<dbReference type="SUPFAM" id="SSF52540">
    <property type="entry name" value="P-loop containing nucleoside triphosphate hydrolases"/>
    <property type="match status" value="1"/>
</dbReference>
<dbReference type="InterPro" id="IPR018200">
    <property type="entry name" value="USP_CS"/>
</dbReference>
<comment type="similarity">
    <text evidence="3">Belongs to the peptidase C19 family.</text>
</comment>
<dbReference type="GO" id="GO:0016579">
    <property type="term" value="P:protein deubiquitination"/>
    <property type="evidence" value="ECO:0007669"/>
    <property type="project" value="InterPro"/>
</dbReference>
<evidence type="ECO:0000256" key="3">
    <source>
        <dbReference type="RuleBase" id="RU366025"/>
    </source>
</evidence>
<keyword evidence="2" id="KW-0547">Nucleotide-binding</keyword>
<dbReference type="InterPro" id="IPR000626">
    <property type="entry name" value="Ubiquitin-like_dom"/>
</dbReference>
<dbReference type="GO" id="GO:0005634">
    <property type="term" value="C:nucleus"/>
    <property type="evidence" value="ECO:0007669"/>
    <property type="project" value="TreeGrafter"/>
</dbReference>
<keyword evidence="3" id="KW-0833">Ubl conjugation pathway</keyword>
<dbReference type="PROSITE" id="PS50053">
    <property type="entry name" value="UBIQUITIN_2"/>
    <property type="match status" value="1"/>
</dbReference>
<dbReference type="Gene3D" id="3.10.20.90">
    <property type="entry name" value="Phosphatidylinositol 3-kinase Catalytic Subunit, Chain A, domain 1"/>
    <property type="match status" value="1"/>
</dbReference>
<dbReference type="PROSITE" id="PS00972">
    <property type="entry name" value="USP_1"/>
    <property type="match status" value="1"/>
</dbReference>
<dbReference type="PANTHER" id="PTHR24006">
    <property type="entry name" value="UBIQUITIN CARBOXYL-TERMINAL HYDROLASE"/>
    <property type="match status" value="1"/>
</dbReference>
<dbReference type="CDD" id="cd17039">
    <property type="entry name" value="Ubl_ubiquitin_like"/>
    <property type="match status" value="1"/>
</dbReference>
<dbReference type="PROSITE" id="PS50235">
    <property type="entry name" value="USP_3"/>
    <property type="match status" value="1"/>
</dbReference>
<dbReference type="PANTHER" id="PTHR24006:SF899">
    <property type="entry name" value="UBIQUITIN CARBOXYL-TERMINAL HYDROLASE"/>
    <property type="match status" value="1"/>
</dbReference>
<proteinExistence type="inferred from homology"/>
<feature type="domain" description="USP" evidence="5">
    <location>
        <begin position="127"/>
        <end position="409"/>
    </location>
</feature>
<dbReference type="AlphaFoldDB" id="A0A7J6CXY7"/>
<reference evidence="7 8" key="1">
    <citation type="submission" date="2020-04" db="EMBL/GenBank/DDBJ databases">
        <title>Chromosome-level genome assembly of a cyprinid fish Onychostoma macrolepis by integration of Nanopore Sequencing, Bionano and Hi-C technology.</title>
        <authorList>
            <person name="Wang D."/>
        </authorList>
    </citation>
    <scope>NUCLEOTIDE SEQUENCE [LARGE SCALE GENOMIC DNA]</scope>
    <source>
        <strain evidence="7">SWU-2019</strain>
        <tissue evidence="7">Muscle</tissue>
    </source>
</reference>
<evidence type="ECO:0000313" key="8">
    <source>
        <dbReference type="Proteomes" id="UP000579812"/>
    </source>
</evidence>
<evidence type="ECO:0000256" key="2">
    <source>
        <dbReference type="ARBA" id="ARBA00022741"/>
    </source>
</evidence>
<keyword evidence="3" id="KW-0788">Thiol protease</keyword>
<dbReference type="Gene3D" id="3.90.70.10">
    <property type="entry name" value="Cysteine proteinases"/>
    <property type="match status" value="1"/>
</dbReference>
<dbReference type="SUPFAM" id="SSF54236">
    <property type="entry name" value="Ubiquitin-like"/>
    <property type="match status" value="1"/>
</dbReference>
<dbReference type="Gene3D" id="3.40.50.300">
    <property type="entry name" value="P-loop containing nucleotide triphosphate hydrolases"/>
    <property type="match status" value="1"/>
</dbReference>
<evidence type="ECO:0000259" key="6">
    <source>
        <dbReference type="PROSITE" id="PS51720"/>
    </source>
</evidence>
<keyword evidence="3" id="KW-0645">Protease</keyword>
<dbReference type="GO" id="GO:0006508">
    <property type="term" value="P:proteolysis"/>
    <property type="evidence" value="ECO:0007669"/>
    <property type="project" value="UniProtKB-KW"/>
</dbReference>
<dbReference type="CDD" id="cd02257">
    <property type="entry name" value="Peptidase_C19"/>
    <property type="match status" value="1"/>
</dbReference>
<dbReference type="SMART" id="SM00213">
    <property type="entry name" value="UBQ"/>
    <property type="match status" value="1"/>
</dbReference>
<dbReference type="GO" id="GO:0004843">
    <property type="term" value="F:cysteine-type deubiquitinase activity"/>
    <property type="evidence" value="ECO:0007669"/>
    <property type="project" value="UniProtKB-UniRule"/>
</dbReference>
<sequence>MGKIYQIIVVGIKGEKKTVDVATSEEEFNTTTILQFKKKIAEKLPGQAGDDPSSLRLLYTDKQLEDNDTLLDHQIKDRSTLFMVLRLPGDTFTEASVRSLNGMKTPGHVIEKRESPSRLFGNNVQYNGLKNQGATCYLNAVLQCLFMTPKFREAVVSYEALPGDCGEENLLLQLKKLFKQLSGKTATTEGITKGLGVRNVFEQQDAVEYYRKILKAVGTRTSQAFEGKMSNITKCCTCGKETRETNNFISTLLSIDVGNDETYDVVNGLKTFIKHSKLEEDDWMYCDECDQKTETEIWSKIDEYPSVLTLHLKRFDFDYIQMRYKKNECHLDVPLSLPPSTSNEDNWPKYDLYAVINHKGGYTGGHYDAIIRSYENKIWYRFDDCTVTQTSETSLKNSNLPYMLMYRKAVPHPLRILLIGPSRSGKSTVGNTILGGNYFPCGSGSETVTKESMAKTVEKITVVDTPNLFSLDELSWRKEMERCIELCDPGPNVILWVTPICKFSDQQQGLFHAFRKRLDSGTTKHMMVIFTKGKELENLQETIKIFISKRSKLGKVVHSCQDRYHVTDSHNYTSDLLEKLNEMVTSEEATAISKRKLKRCAKRKQFLRRR</sequence>
<comment type="caution">
    <text evidence="7">The sequence shown here is derived from an EMBL/GenBank/DDBJ whole genome shotgun (WGS) entry which is preliminary data.</text>
</comment>
<evidence type="ECO:0000259" key="4">
    <source>
        <dbReference type="PROSITE" id="PS50053"/>
    </source>
</evidence>
<comment type="similarity">
    <text evidence="1">Belongs to the TRAFAC class TrmE-Era-EngA-EngB-Septin-like GTPase superfamily. AIG1/Toc34/Toc159-like paraseptin GTPase family. IAN subfamily.</text>
</comment>
<evidence type="ECO:0000259" key="5">
    <source>
        <dbReference type="PROSITE" id="PS50235"/>
    </source>
</evidence>
<gene>
    <name evidence="7" type="ORF">G5714_008446</name>
</gene>
<keyword evidence="3" id="KW-0378">Hydrolase</keyword>
<dbReference type="Pfam" id="PF04548">
    <property type="entry name" value="AIG1"/>
    <property type="match status" value="1"/>
</dbReference>
<dbReference type="Pfam" id="PF00240">
    <property type="entry name" value="ubiquitin"/>
    <property type="match status" value="1"/>
</dbReference>
<feature type="domain" description="Ubiquitin-like" evidence="4">
    <location>
        <begin position="30"/>
        <end position="90"/>
    </location>
</feature>
<dbReference type="Proteomes" id="UP000579812">
    <property type="component" value="Unassembled WGS sequence"/>
</dbReference>
<dbReference type="GO" id="GO:0005525">
    <property type="term" value="F:GTP binding"/>
    <property type="evidence" value="ECO:0007669"/>
    <property type="project" value="InterPro"/>
</dbReference>
<dbReference type="Pfam" id="PF00443">
    <property type="entry name" value="UCH"/>
    <property type="match status" value="1"/>
</dbReference>
<dbReference type="InterPro" id="IPR029071">
    <property type="entry name" value="Ubiquitin-like_domsf"/>
</dbReference>
<feature type="domain" description="AIG1-type G" evidence="6">
    <location>
        <begin position="411"/>
        <end position="610"/>
    </location>
</feature>
<dbReference type="SUPFAM" id="SSF54001">
    <property type="entry name" value="Cysteine proteinases"/>
    <property type="match status" value="1"/>
</dbReference>
<dbReference type="PROSITE" id="PS00973">
    <property type="entry name" value="USP_2"/>
    <property type="match status" value="1"/>
</dbReference>